<gene>
    <name evidence="1" type="ORF">GCM10009751_40520</name>
</gene>
<dbReference type="Proteomes" id="UP001501094">
    <property type="component" value="Unassembled WGS sequence"/>
</dbReference>
<evidence type="ECO:0000313" key="2">
    <source>
        <dbReference type="Proteomes" id="UP001501094"/>
    </source>
</evidence>
<sequence length="51" mass="5840">MFRAFPAQGFALSGLQAVLAVMMRKTPNGAVWRLKWPSRRIDIHSKDFKHA</sequence>
<dbReference type="EMBL" id="BAAANL010000015">
    <property type="protein sequence ID" value="GAA1876626.1"/>
    <property type="molecule type" value="Genomic_DNA"/>
</dbReference>
<accession>A0ABN2NN37</accession>
<keyword evidence="2" id="KW-1185">Reference proteome</keyword>
<reference evidence="1 2" key="1">
    <citation type="journal article" date="2019" name="Int. J. Syst. Evol. Microbiol.">
        <title>The Global Catalogue of Microorganisms (GCM) 10K type strain sequencing project: providing services to taxonomists for standard genome sequencing and annotation.</title>
        <authorList>
            <consortium name="The Broad Institute Genomics Platform"/>
            <consortium name="The Broad Institute Genome Sequencing Center for Infectious Disease"/>
            <person name="Wu L."/>
            <person name="Ma J."/>
        </authorList>
    </citation>
    <scope>NUCLEOTIDE SEQUENCE [LARGE SCALE GENOMIC DNA]</scope>
    <source>
        <strain evidence="1 2">JCM 14326</strain>
    </source>
</reference>
<comment type="caution">
    <text evidence="1">The sequence shown here is derived from an EMBL/GenBank/DDBJ whole genome shotgun (WGS) entry which is preliminary data.</text>
</comment>
<name>A0ABN2NN37_9MICO</name>
<organism evidence="1 2">
    <name type="scientific">Myceligenerans crystallogenes</name>
    <dbReference type="NCBI Taxonomy" id="316335"/>
    <lineage>
        <taxon>Bacteria</taxon>
        <taxon>Bacillati</taxon>
        <taxon>Actinomycetota</taxon>
        <taxon>Actinomycetes</taxon>
        <taxon>Micrococcales</taxon>
        <taxon>Promicromonosporaceae</taxon>
        <taxon>Myceligenerans</taxon>
    </lineage>
</organism>
<protein>
    <submittedName>
        <fullName evidence="1">Uncharacterized protein</fullName>
    </submittedName>
</protein>
<evidence type="ECO:0000313" key="1">
    <source>
        <dbReference type="EMBL" id="GAA1876626.1"/>
    </source>
</evidence>
<proteinExistence type="predicted"/>